<gene>
    <name evidence="4" type="ORF">SOJ16_002619</name>
</gene>
<dbReference type="InterPro" id="IPR050097">
    <property type="entry name" value="Ferredoxin-NADP_redctase_2"/>
</dbReference>
<evidence type="ECO:0000256" key="2">
    <source>
        <dbReference type="ARBA" id="ARBA00023002"/>
    </source>
</evidence>
<dbReference type="Proteomes" id="UP001322744">
    <property type="component" value="Chromosome"/>
</dbReference>
<feature type="domain" description="FAD/NAD(P)-binding" evidence="3">
    <location>
        <begin position="22"/>
        <end position="290"/>
    </location>
</feature>
<organism evidence="4 5">
    <name type="scientific">Anaerocellum danielii</name>
    <dbReference type="NCBI Taxonomy" id="1387557"/>
    <lineage>
        <taxon>Bacteria</taxon>
        <taxon>Bacillati</taxon>
        <taxon>Bacillota</taxon>
        <taxon>Bacillota incertae sedis</taxon>
        <taxon>Caldicellulosiruptorales</taxon>
        <taxon>Caldicellulosiruptoraceae</taxon>
        <taxon>Anaerocellum</taxon>
    </lineage>
</organism>
<evidence type="ECO:0000313" key="4">
    <source>
        <dbReference type="EMBL" id="WPX08710.1"/>
    </source>
</evidence>
<proteinExistence type="predicted"/>
<evidence type="ECO:0000313" key="5">
    <source>
        <dbReference type="Proteomes" id="UP001322744"/>
    </source>
</evidence>
<sequence>MIVLKYTLYGYNNVGVMLKMIYDCAVIGAGPAGLSAAINLAQTNRSVVVFATKEEDSSIYRAPEVKNYLGFHDMSGKELLQAFYNHAKKMGIEIVHKKVINFYKSGDIFTINANNEFFEAYSVILAIGTPKKTLLENEAEFVGRGISYCAVCDGMLYKGRTIAVIGEAIEAEEEAEYLSELAKKLYYVPLYKKNEFHFKDNVEVILSRPKGVYGEDFVNALELEDRILNVDGIFIIRKTMPADQLIYGLEFTEDGHIKVDNKMQTSIEGLFAAGDCTGRPYQVAKAVGEGQIAGLSASTYVKRIKEGAEKKD</sequence>
<keyword evidence="5" id="KW-1185">Reference proteome</keyword>
<keyword evidence="2" id="KW-0560">Oxidoreductase</keyword>
<protein>
    <submittedName>
        <fullName evidence="4">FAD-dependent oxidoreductase</fullName>
    </submittedName>
</protein>
<keyword evidence="1" id="KW-0285">Flavoprotein</keyword>
<dbReference type="Pfam" id="PF07992">
    <property type="entry name" value="Pyr_redox_2"/>
    <property type="match status" value="1"/>
</dbReference>
<dbReference type="PRINTS" id="PR00469">
    <property type="entry name" value="PNDRDTASEII"/>
</dbReference>
<accession>A0ABZ0TZ75</accession>
<dbReference type="InterPro" id="IPR023753">
    <property type="entry name" value="FAD/NAD-binding_dom"/>
</dbReference>
<dbReference type="PRINTS" id="PR00368">
    <property type="entry name" value="FADPNR"/>
</dbReference>
<dbReference type="SUPFAM" id="SSF51905">
    <property type="entry name" value="FAD/NAD(P)-binding domain"/>
    <property type="match status" value="2"/>
</dbReference>
<dbReference type="InterPro" id="IPR036188">
    <property type="entry name" value="FAD/NAD-bd_sf"/>
</dbReference>
<evidence type="ECO:0000256" key="1">
    <source>
        <dbReference type="ARBA" id="ARBA00022630"/>
    </source>
</evidence>
<dbReference type="Gene3D" id="3.50.50.60">
    <property type="entry name" value="FAD/NAD(P)-binding domain"/>
    <property type="match status" value="2"/>
</dbReference>
<evidence type="ECO:0000259" key="3">
    <source>
        <dbReference type="Pfam" id="PF07992"/>
    </source>
</evidence>
<dbReference type="RefSeq" id="WP_045173247.1">
    <property type="nucleotide sequence ID" value="NZ_CP139957.1"/>
</dbReference>
<dbReference type="EMBL" id="CP139957">
    <property type="protein sequence ID" value="WPX08710.1"/>
    <property type="molecule type" value="Genomic_DNA"/>
</dbReference>
<dbReference type="PANTHER" id="PTHR48105">
    <property type="entry name" value="THIOREDOXIN REDUCTASE 1-RELATED-RELATED"/>
    <property type="match status" value="1"/>
</dbReference>
<reference evidence="4 5" key="1">
    <citation type="submission" date="2023-12" db="EMBL/GenBank/DDBJ databases">
        <authorList>
            <person name="Manesh M.J.H."/>
            <person name="Bing R.G."/>
            <person name="Willard D.J."/>
            <person name="Kelly R.M."/>
        </authorList>
    </citation>
    <scope>NUCLEOTIDE SEQUENCE [LARGE SCALE GENOMIC DNA]</scope>
    <source>
        <strain evidence="4 5">DSM 8977</strain>
    </source>
</reference>
<name>A0ABZ0TZ75_9FIRM</name>